<dbReference type="STRING" id="728.VY92_07895"/>
<dbReference type="EC" id="3.1.13.5" evidence="6"/>
<dbReference type="HAMAP" id="MF_01899">
    <property type="entry name" value="RNase_D"/>
    <property type="match status" value="1"/>
</dbReference>
<dbReference type="Pfam" id="PF21293">
    <property type="entry name" value="RNAseD_HRDC_C"/>
    <property type="match status" value="1"/>
</dbReference>
<accession>A0A0F5EYH2</accession>
<dbReference type="InterPro" id="IPR044876">
    <property type="entry name" value="HRDC_dom_sf"/>
</dbReference>
<evidence type="ECO:0000313" key="8">
    <source>
        <dbReference type="Proteomes" id="UP000254620"/>
    </source>
</evidence>
<evidence type="ECO:0000256" key="3">
    <source>
        <dbReference type="ARBA" id="ARBA00022722"/>
    </source>
</evidence>
<dbReference type="SUPFAM" id="SSF53098">
    <property type="entry name" value="Ribonuclease H-like"/>
    <property type="match status" value="1"/>
</dbReference>
<keyword evidence="4 6" id="KW-0378">Hydrolase</keyword>
<evidence type="ECO:0000256" key="2">
    <source>
        <dbReference type="ARBA" id="ARBA00022694"/>
    </source>
</evidence>
<keyword evidence="2 6" id="KW-0819">tRNA processing</keyword>
<dbReference type="InterPro" id="IPR048579">
    <property type="entry name" value="RNAseD_HRDC_C"/>
</dbReference>
<protein>
    <recommendedName>
        <fullName evidence="6">Ribonuclease D</fullName>
        <shortName evidence="6">RNase D</shortName>
        <ecNumber evidence="6">3.1.13.5</ecNumber>
    </recommendedName>
</protein>
<dbReference type="NCBIfam" id="TIGR01388">
    <property type="entry name" value="rnd"/>
    <property type="match status" value="1"/>
</dbReference>
<dbReference type="Pfam" id="PF00570">
    <property type="entry name" value="HRDC"/>
    <property type="match status" value="1"/>
</dbReference>
<keyword evidence="3 6" id="KW-0540">Nuclease</keyword>
<dbReference type="GO" id="GO:0000166">
    <property type="term" value="F:nucleotide binding"/>
    <property type="evidence" value="ECO:0007669"/>
    <property type="project" value="InterPro"/>
</dbReference>
<evidence type="ECO:0000313" key="7">
    <source>
        <dbReference type="EMBL" id="SUU97041.1"/>
    </source>
</evidence>
<evidence type="ECO:0000256" key="5">
    <source>
        <dbReference type="ARBA" id="ARBA00022839"/>
    </source>
</evidence>
<dbReference type="InterPro" id="IPR036397">
    <property type="entry name" value="RNaseH_sf"/>
</dbReference>
<dbReference type="Pfam" id="PF01612">
    <property type="entry name" value="DNA_pol_A_exo1"/>
    <property type="match status" value="1"/>
</dbReference>
<dbReference type="PANTHER" id="PTHR47649">
    <property type="entry name" value="RIBONUCLEASE D"/>
    <property type="match status" value="1"/>
</dbReference>
<dbReference type="SMART" id="SM00341">
    <property type="entry name" value="HRDC"/>
    <property type="match status" value="1"/>
</dbReference>
<dbReference type="GO" id="GO:0042780">
    <property type="term" value="P:tRNA 3'-end processing"/>
    <property type="evidence" value="ECO:0007669"/>
    <property type="project" value="UniProtKB-UniRule"/>
</dbReference>
<dbReference type="GO" id="GO:0033890">
    <property type="term" value="F:ribonuclease D activity"/>
    <property type="evidence" value="ECO:0007669"/>
    <property type="project" value="UniProtKB-UniRule"/>
</dbReference>
<dbReference type="EMBL" id="UFSW01000001">
    <property type="protein sequence ID" value="SUU97041.1"/>
    <property type="molecule type" value="Genomic_DNA"/>
</dbReference>
<dbReference type="CDD" id="cd06142">
    <property type="entry name" value="RNaseD_exo"/>
    <property type="match status" value="1"/>
</dbReference>
<comment type="subcellular location">
    <subcellularLocation>
        <location evidence="6">Cytoplasm</location>
    </subcellularLocation>
</comment>
<dbReference type="OrthoDB" id="9800549at2"/>
<dbReference type="SUPFAM" id="SSF47819">
    <property type="entry name" value="HRDC-like"/>
    <property type="match status" value="2"/>
</dbReference>
<keyword evidence="1 6" id="KW-0963">Cytoplasm</keyword>
<dbReference type="AlphaFoldDB" id="A0A0F5EYH2"/>
<comment type="similarity">
    <text evidence="6">Belongs to the RNase D family.</text>
</comment>
<dbReference type="PROSITE" id="PS50967">
    <property type="entry name" value="HRDC"/>
    <property type="match status" value="1"/>
</dbReference>
<dbReference type="RefSeq" id="WP_046098222.1">
    <property type="nucleotide sequence ID" value="NZ_JBANLW010000015.1"/>
</dbReference>
<dbReference type="Gene3D" id="1.10.150.80">
    <property type="entry name" value="HRDC domain"/>
    <property type="match status" value="2"/>
</dbReference>
<dbReference type="InterPro" id="IPR012337">
    <property type="entry name" value="RNaseH-like_sf"/>
</dbReference>
<reference evidence="7 8" key="1">
    <citation type="submission" date="2018-06" db="EMBL/GenBank/DDBJ databases">
        <authorList>
            <consortium name="Pathogen Informatics"/>
            <person name="Doyle S."/>
        </authorList>
    </citation>
    <scope>NUCLEOTIDE SEQUENCE [LARGE SCALE GENOMIC DNA]</scope>
    <source>
        <strain evidence="7 8">NCTC10926</strain>
    </source>
</reference>
<dbReference type="InterPro" id="IPR010997">
    <property type="entry name" value="HRDC-like_sf"/>
</dbReference>
<dbReference type="GO" id="GO:0008408">
    <property type="term" value="F:3'-5' exonuclease activity"/>
    <property type="evidence" value="ECO:0007669"/>
    <property type="project" value="InterPro"/>
</dbReference>
<dbReference type="eggNOG" id="COG0349">
    <property type="taxonomic scope" value="Bacteria"/>
</dbReference>
<dbReference type="Gene3D" id="3.30.420.10">
    <property type="entry name" value="Ribonuclease H-like superfamily/Ribonuclease H"/>
    <property type="match status" value="1"/>
</dbReference>
<evidence type="ECO:0000256" key="4">
    <source>
        <dbReference type="ARBA" id="ARBA00022801"/>
    </source>
</evidence>
<proteinExistence type="inferred from homology"/>
<dbReference type="GO" id="GO:0005737">
    <property type="term" value="C:cytoplasm"/>
    <property type="evidence" value="ECO:0007669"/>
    <property type="project" value="UniProtKB-SubCell"/>
</dbReference>
<dbReference type="PANTHER" id="PTHR47649:SF1">
    <property type="entry name" value="RIBONUCLEASE D"/>
    <property type="match status" value="1"/>
</dbReference>
<name>A0A0F5EYH2_AVIPA</name>
<organism evidence="7 8">
    <name type="scientific">Avibacterium paragallinarum</name>
    <name type="common">Haemophilus gallinarum</name>
    <dbReference type="NCBI Taxonomy" id="728"/>
    <lineage>
        <taxon>Bacteria</taxon>
        <taxon>Pseudomonadati</taxon>
        <taxon>Pseudomonadota</taxon>
        <taxon>Gammaproteobacteria</taxon>
        <taxon>Pasteurellales</taxon>
        <taxon>Pasteurellaceae</taxon>
        <taxon>Avibacterium</taxon>
    </lineage>
</organism>
<dbReference type="InterPro" id="IPR051086">
    <property type="entry name" value="RNase_D-like"/>
</dbReference>
<comment type="function">
    <text evidence="6">Exonuclease involved in the 3' processing of various precursor tRNAs. Initiates hydrolysis at the 3'-terminus of an RNA molecule and releases 5'-mononucleotides.</text>
</comment>
<keyword evidence="5 6" id="KW-0269">Exonuclease</keyword>
<evidence type="ECO:0000256" key="1">
    <source>
        <dbReference type="ARBA" id="ARBA00022490"/>
    </source>
</evidence>
<comment type="cofactor">
    <cofactor evidence="6">
        <name>a divalent metal cation</name>
        <dbReference type="ChEBI" id="CHEBI:60240"/>
    </cofactor>
</comment>
<dbReference type="InterPro" id="IPR002562">
    <property type="entry name" value="3'-5'_exonuclease_dom"/>
</dbReference>
<comment type="catalytic activity">
    <reaction evidence="6">
        <text>Exonucleolytic cleavage that removes extra residues from the 3'-terminus of tRNA to produce 5'-mononucleotides.</text>
        <dbReference type="EC" id="3.1.13.5"/>
    </reaction>
</comment>
<dbReference type="GO" id="GO:0003676">
    <property type="term" value="F:nucleic acid binding"/>
    <property type="evidence" value="ECO:0007669"/>
    <property type="project" value="InterPro"/>
</dbReference>
<dbReference type="InterPro" id="IPR002121">
    <property type="entry name" value="HRDC_dom"/>
</dbReference>
<dbReference type="SMART" id="SM00474">
    <property type="entry name" value="35EXOc"/>
    <property type="match status" value="1"/>
</dbReference>
<dbReference type="InterPro" id="IPR006292">
    <property type="entry name" value="RNase_D"/>
</dbReference>
<gene>
    <name evidence="6 7" type="primary">rnd</name>
    <name evidence="7" type="ORF">NCTC10926_00405</name>
</gene>
<sequence>MTQPIKKELKNAPHFQIIDSDPALEQVCSQAGQCKAVALDTEFIRTRTYYPKLGLIQLYDGEQVSLIDPLAITDFSPFIALLADQNVLKVLHACKEDLEIFHHYFKQLPTPLVDTQVISQFLGFGHSMGFASLIQHYFELELDKGASRTDWLSRPLSHTQLHYAAADVWYLLPLYEEMQQYLVQTVWQSAVLNECEMLLENCQKAKSEEFAYLDIPNAWKLNEAELMTLKLLAKWRLQEGIRRDVALNFIIKSEHLWQVAKHSPKHTSELLALGLLPMEVRHNGKKILQIVDKAKGIPQELYPPRIVRLMEDPRYRPGLKALQQKLKEITPAELPMEVIASKRGLESLMKWCWIKEQDPNQLPNLLKGWRKEFGDILYKTLQEF</sequence>
<dbReference type="Proteomes" id="UP000254620">
    <property type="component" value="Unassembled WGS sequence"/>
</dbReference>
<evidence type="ECO:0000256" key="6">
    <source>
        <dbReference type="HAMAP-Rule" id="MF_01899"/>
    </source>
</evidence>